<keyword evidence="1" id="KW-0677">Repeat</keyword>
<feature type="repeat" description="PPR" evidence="2">
    <location>
        <begin position="400"/>
        <end position="434"/>
    </location>
</feature>
<dbReference type="PROSITE" id="PS51375">
    <property type="entry name" value="PPR"/>
    <property type="match status" value="3"/>
</dbReference>
<dbReference type="InterPro" id="IPR046960">
    <property type="entry name" value="PPR_At4g14850-like_plant"/>
</dbReference>
<comment type="caution">
    <text evidence="3">The sequence shown here is derived from an EMBL/GenBank/DDBJ whole genome shotgun (WGS) entry which is preliminary data.</text>
</comment>
<gene>
    <name evidence="3" type="ORF">RJT34_22348</name>
</gene>
<evidence type="ECO:0000256" key="2">
    <source>
        <dbReference type="PROSITE-ProRule" id="PRU00708"/>
    </source>
</evidence>
<evidence type="ECO:0000313" key="3">
    <source>
        <dbReference type="EMBL" id="KAK7286966.1"/>
    </source>
</evidence>
<dbReference type="NCBIfam" id="TIGR00756">
    <property type="entry name" value="PPR"/>
    <property type="match status" value="2"/>
</dbReference>
<sequence>MFCVPHTNKVGHQCFNSSSMEMQPYLSPHPHSFSLISATRHALSFSNFKPLSHHAPPFPFLQPNNTRFTHHDPSNDTLLIDLRLKCVKVELARRMFDEIPERDVAKWSAMVVNFANNGLHREALEYTRLMIREGIKQNLVIMKVILKVIGEVRDRKLGREIHGFLVKNRLFYKELSVLSALINMYHKCGDFGSGSRILYSAMERNNGSWVGLMSGKLEVAMRSMIRLKRYWPGVVTVASLLPMCAELRALKQGKEIHAYALKRCFLPHVSIVSSLMVLYTKCGVIEYSMRLFDGMEQRNVILWTAMIDSFVENGCFYEALGVIRSMQSTEHRPDTVTMARMLRVCAELKLVKHGKEVHGQVLKRGFASVHYVAAELIDMYGNCGVVDKAKLVFSVVPVKGSMTWSALIRAYGCKQWYGEAIELFDHMIANGCCPNRFTFEAVLSICDRAGFVEDAFRVFNLMSIYKIEASKEHCTIMIRLLTRYGKLDEALRFLEMSSSSL</sequence>
<name>A0AAN9IVK6_CLITE</name>
<feature type="repeat" description="PPR" evidence="2">
    <location>
        <begin position="103"/>
        <end position="137"/>
    </location>
</feature>
<reference evidence="3 4" key="1">
    <citation type="submission" date="2024-01" db="EMBL/GenBank/DDBJ databases">
        <title>The genomes of 5 underutilized Papilionoideae crops provide insights into root nodulation and disease resistance.</title>
        <authorList>
            <person name="Yuan L."/>
        </authorList>
    </citation>
    <scope>NUCLEOTIDE SEQUENCE [LARGE SCALE GENOMIC DNA]</scope>
    <source>
        <strain evidence="3">LY-2023</strain>
        <tissue evidence="3">Leaf</tissue>
    </source>
</reference>
<accession>A0AAN9IVK6</accession>
<organism evidence="3 4">
    <name type="scientific">Clitoria ternatea</name>
    <name type="common">Butterfly pea</name>
    <dbReference type="NCBI Taxonomy" id="43366"/>
    <lineage>
        <taxon>Eukaryota</taxon>
        <taxon>Viridiplantae</taxon>
        <taxon>Streptophyta</taxon>
        <taxon>Embryophyta</taxon>
        <taxon>Tracheophyta</taxon>
        <taxon>Spermatophyta</taxon>
        <taxon>Magnoliopsida</taxon>
        <taxon>eudicotyledons</taxon>
        <taxon>Gunneridae</taxon>
        <taxon>Pentapetalae</taxon>
        <taxon>rosids</taxon>
        <taxon>fabids</taxon>
        <taxon>Fabales</taxon>
        <taxon>Fabaceae</taxon>
        <taxon>Papilionoideae</taxon>
        <taxon>50 kb inversion clade</taxon>
        <taxon>NPAAA clade</taxon>
        <taxon>indigoferoid/millettioid clade</taxon>
        <taxon>Phaseoleae</taxon>
        <taxon>Clitoria</taxon>
    </lineage>
</organism>
<dbReference type="PANTHER" id="PTHR47926:SF354">
    <property type="entry name" value="REPEAT (PPR-LIKE) SUPERFAMILY PROTEIN, PUTATIVE-RELATED"/>
    <property type="match status" value="1"/>
</dbReference>
<feature type="repeat" description="PPR" evidence="2">
    <location>
        <begin position="299"/>
        <end position="333"/>
    </location>
</feature>
<dbReference type="FunFam" id="1.25.40.10:FF:000285">
    <property type="entry name" value="Pentatricopeptide repeat-containing protein, chloroplastic"/>
    <property type="match status" value="1"/>
</dbReference>
<dbReference type="Proteomes" id="UP001359559">
    <property type="component" value="Unassembled WGS sequence"/>
</dbReference>
<dbReference type="Pfam" id="PF01535">
    <property type="entry name" value="PPR"/>
    <property type="match status" value="5"/>
</dbReference>
<evidence type="ECO:0000313" key="4">
    <source>
        <dbReference type="Proteomes" id="UP001359559"/>
    </source>
</evidence>
<dbReference type="FunFam" id="1.25.40.10:FF:000073">
    <property type="entry name" value="Pentatricopeptide repeat-containing protein chloroplastic"/>
    <property type="match status" value="1"/>
</dbReference>
<evidence type="ECO:0000256" key="1">
    <source>
        <dbReference type="ARBA" id="ARBA00022737"/>
    </source>
</evidence>
<dbReference type="Gene3D" id="1.25.40.10">
    <property type="entry name" value="Tetratricopeptide repeat domain"/>
    <property type="match status" value="3"/>
</dbReference>
<dbReference type="EMBL" id="JAYKXN010000005">
    <property type="protein sequence ID" value="KAK7286966.1"/>
    <property type="molecule type" value="Genomic_DNA"/>
</dbReference>
<keyword evidence="4" id="KW-1185">Reference proteome</keyword>
<evidence type="ECO:0008006" key="5">
    <source>
        <dbReference type="Google" id="ProtNLM"/>
    </source>
</evidence>
<dbReference type="InterPro" id="IPR002885">
    <property type="entry name" value="PPR_rpt"/>
</dbReference>
<proteinExistence type="predicted"/>
<dbReference type="InterPro" id="IPR011990">
    <property type="entry name" value="TPR-like_helical_dom_sf"/>
</dbReference>
<dbReference type="GO" id="GO:0009451">
    <property type="term" value="P:RNA modification"/>
    <property type="evidence" value="ECO:0007669"/>
    <property type="project" value="InterPro"/>
</dbReference>
<protein>
    <recommendedName>
        <fullName evidence="5">Pentatricopeptide repeat-containing protein</fullName>
    </recommendedName>
</protein>
<dbReference type="GO" id="GO:0003723">
    <property type="term" value="F:RNA binding"/>
    <property type="evidence" value="ECO:0007669"/>
    <property type="project" value="InterPro"/>
</dbReference>
<dbReference type="AlphaFoldDB" id="A0AAN9IVK6"/>
<dbReference type="PANTHER" id="PTHR47926">
    <property type="entry name" value="PENTATRICOPEPTIDE REPEAT-CONTAINING PROTEIN"/>
    <property type="match status" value="1"/>
</dbReference>